<reference evidence="1" key="1">
    <citation type="submission" date="2020-03" db="EMBL/GenBank/DDBJ databases">
        <title>Castanea mollissima Vanexum genome sequencing.</title>
        <authorList>
            <person name="Staton M."/>
        </authorList>
    </citation>
    <scope>NUCLEOTIDE SEQUENCE</scope>
    <source>
        <tissue evidence="1">Leaf</tissue>
    </source>
</reference>
<comment type="caution">
    <text evidence="1">The sequence shown here is derived from an EMBL/GenBank/DDBJ whole genome shotgun (WGS) entry which is preliminary data.</text>
</comment>
<feature type="non-terminal residue" evidence="1">
    <location>
        <position position="63"/>
    </location>
</feature>
<accession>A0A8J4Q2P8</accession>
<evidence type="ECO:0000313" key="2">
    <source>
        <dbReference type="Proteomes" id="UP000737018"/>
    </source>
</evidence>
<dbReference type="Proteomes" id="UP000737018">
    <property type="component" value="Unassembled WGS sequence"/>
</dbReference>
<dbReference type="AlphaFoldDB" id="A0A8J4Q2P8"/>
<protein>
    <submittedName>
        <fullName evidence="1">Uncharacterized protein</fullName>
    </submittedName>
</protein>
<sequence length="63" mass="7150">HLGVGSSASHPPQFLRLKEEVVNDASKARKWRQAVRNLWADCVAVHCLLPFLVGWSGEQWVLR</sequence>
<dbReference type="EMBL" id="JRKL02013488">
    <property type="protein sequence ID" value="KAF3942695.1"/>
    <property type="molecule type" value="Genomic_DNA"/>
</dbReference>
<gene>
    <name evidence="1" type="ORF">CMV_030674</name>
</gene>
<keyword evidence="2" id="KW-1185">Reference proteome</keyword>
<name>A0A8J4Q2P8_9ROSI</name>
<organism evidence="1 2">
    <name type="scientific">Castanea mollissima</name>
    <name type="common">Chinese chestnut</name>
    <dbReference type="NCBI Taxonomy" id="60419"/>
    <lineage>
        <taxon>Eukaryota</taxon>
        <taxon>Viridiplantae</taxon>
        <taxon>Streptophyta</taxon>
        <taxon>Embryophyta</taxon>
        <taxon>Tracheophyta</taxon>
        <taxon>Spermatophyta</taxon>
        <taxon>Magnoliopsida</taxon>
        <taxon>eudicotyledons</taxon>
        <taxon>Gunneridae</taxon>
        <taxon>Pentapetalae</taxon>
        <taxon>rosids</taxon>
        <taxon>fabids</taxon>
        <taxon>Fagales</taxon>
        <taxon>Fagaceae</taxon>
        <taxon>Castanea</taxon>
    </lineage>
</organism>
<proteinExistence type="predicted"/>
<evidence type="ECO:0000313" key="1">
    <source>
        <dbReference type="EMBL" id="KAF3942695.1"/>
    </source>
</evidence>